<name>A0A097ID80_9CORY</name>
<evidence type="ECO:0000313" key="2">
    <source>
        <dbReference type="Proteomes" id="UP000029914"/>
    </source>
</evidence>
<sequence length="87" mass="8912">MEIHYFAAARAAAGTTVETVDRPAPGTTLGQLLGELAEQHSGTTDSGLSLGEIFGRCTFLVDGANSPESTVLDHAARVDVLPPFAGG</sequence>
<dbReference type="InterPro" id="IPR012675">
    <property type="entry name" value="Beta-grasp_dom_sf"/>
</dbReference>
<dbReference type="Gene3D" id="3.10.20.30">
    <property type="match status" value="1"/>
</dbReference>
<keyword evidence="2" id="KW-1185">Reference proteome</keyword>
<organism evidence="1 2">
    <name type="scientific">Corynebacterium doosanense CAU 212 = DSM 45436</name>
    <dbReference type="NCBI Taxonomy" id="558173"/>
    <lineage>
        <taxon>Bacteria</taxon>
        <taxon>Bacillati</taxon>
        <taxon>Actinomycetota</taxon>
        <taxon>Actinomycetes</taxon>
        <taxon>Mycobacteriales</taxon>
        <taxon>Corynebacteriaceae</taxon>
        <taxon>Corynebacterium</taxon>
    </lineage>
</organism>
<dbReference type="eggNOG" id="COG1977">
    <property type="taxonomic scope" value="Bacteria"/>
</dbReference>
<dbReference type="STRING" id="558173.CDOO_01275"/>
<dbReference type="InterPro" id="IPR016155">
    <property type="entry name" value="Mopterin_synth/thiamin_S_b"/>
</dbReference>
<dbReference type="CDD" id="cd17040">
    <property type="entry name" value="Ubl_MoaD_like"/>
    <property type="match status" value="1"/>
</dbReference>
<gene>
    <name evidence="1" type="ORF">CDOO_01275</name>
</gene>
<dbReference type="KEGG" id="cdo:CDOO_01275"/>
<protein>
    <submittedName>
        <fullName evidence="1">Molybdopterin biosynthesis protein MoaD2</fullName>
    </submittedName>
</protein>
<dbReference type="AlphaFoldDB" id="A0A097ID80"/>
<dbReference type="Proteomes" id="UP000029914">
    <property type="component" value="Chromosome"/>
</dbReference>
<dbReference type="Pfam" id="PF02597">
    <property type="entry name" value="ThiS"/>
    <property type="match status" value="1"/>
</dbReference>
<reference evidence="1 2" key="1">
    <citation type="submission" date="2013-09" db="EMBL/GenBank/DDBJ databases">
        <title>Complete genome sequence of Corynebacterium doosanense CAU 212(T) (=DSM 45436(T)), isolated from activated sludge.</title>
        <authorList>
            <person name="Schaffert L."/>
            <person name="Albersmeier A."/>
            <person name="Kalinowski J."/>
            <person name="Ruckert C."/>
        </authorList>
    </citation>
    <scope>NUCLEOTIDE SEQUENCE [LARGE SCALE GENOMIC DNA]</scope>
    <source>
        <strain evidence="1 2">CAU 212</strain>
    </source>
</reference>
<dbReference type="SUPFAM" id="SSF54285">
    <property type="entry name" value="MoaD/ThiS"/>
    <property type="match status" value="1"/>
</dbReference>
<accession>A0A097ID80</accession>
<dbReference type="RefSeq" id="WP_018021588.1">
    <property type="nucleotide sequence ID" value="NZ_AQUX01000002.1"/>
</dbReference>
<proteinExistence type="predicted"/>
<dbReference type="HOGENOM" id="CLU_114601_2_0_11"/>
<dbReference type="InterPro" id="IPR003749">
    <property type="entry name" value="ThiS/MoaD-like"/>
</dbReference>
<dbReference type="OrthoDB" id="3255135at2"/>
<evidence type="ECO:0000313" key="1">
    <source>
        <dbReference type="EMBL" id="AIT60079.1"/>
    </source>
</evidence>
<dbReference type="EMBL" id="CP006764">
    <property type="protein sequence ID" value="AIT60079.1"/>
    <property type="molecule type" value="Genomic_DNA"/>
</dbReference>